<dbReference type="SUPFAM" id="SSF81624">
    <property type="entry name" value="N-terminal domain of MutM-like DNA repair proteins"/>
    <property type="match status" value="1"/>
</dbReference>
<evidence type="ECO:0000313" key="2">
    <source>
        <dbReference type="Proteomes" id="UP001497623"/>
    </source>
</evidence>
<dbReference type="GO" id="GO:0005634">
    <property type="term" value="C:nucleus"/>
    <property type="evidence" value="ECO:0007669"/>
    <property type="project" value="TreeGrafter"/>
</dbReference>
<dbReference type="GO" id="GO:0006284">
    <property type="term" value="P:base-excision repair"/>
    <property type="evidence" value="ECO:0007669"/>
    <property type="project" value="TreeGrafter"/>
</dbReference>
<dbReference type="AlphaFoldDB" id="A0AAV2T098"/>
<keyword evidence="2" id="KW-1185">Reference proteome</keyword>
<organism evidence="1 2">
    <name type="scientific">Meganyctiphanes norvegica</name>
    <name type="common">Northern krill</name>
    <name type="synonym">Thysanopoda norvegica</name>
    <dbReference type="NCBI Taxonomy" id="48144"/>
    <lineage>
        <taxon>Eukaryota</taxon>
        <taxon>Metazoa</taxon>
        <taxon>Ecdysozoa</taxon>
        <taxon>Arthropoda</taxon>
        <taxon>Crustacea</taxon>
        <taxon>Multicrustacea</taxon>
        <taxon>Malacostraca</taxon>
        <taxon>Eumalacostraca</taxon>
        <taxon>Eucarida</taxon>
        <taxon>Euphausiacea</taxon>
        <taxon>Euphausiidae</taxon>
        <taxon>Meganyctiphanes</taxon>
    </lineage>
</organism>
<dbReference type="GO" id="GO:0003906">
    <property type="term" value="F:DNA-(apurinic or apyrimidinic site) endonuclease activity"/>
    <property type="evidence" value="ECO:0007669"/>
    <property type="project" value="TreeGrafter"/>
</dbReference>
<feature type="non-terminal residue" evidence="1">
    <location>
        <position position="187"/>
    </location>
</feature>
<sequence length="187" mass="21566">MAISLASYLTLGVGLVKKNYNSSLISGILHLSSLKVRIPNFEWKVSIYGLTVFNGGVLSITPQFSCYQETRRDIHLNLIFKEMKAENILTRRSRSGKISMLKFFTSNENPQMVLSFVDYRRFGRWVVNGSWGKDRGPDPMWDYSAFREKIMNNLDAPVFKRPICEAMLDQAYFNGIGNYLRAEILFR</sequence>
<dbReference type="Gene3D" id="1.10.8.50">
    <property type="match status" value="1"/>
</dbReference>
<dbReference type="InterPro" id="IPR035937">
    <property type="entry name" value="FPG_N"/>
</dbReference>
<protein>
    <submittedName>
        <fullName evidence="1">Uncharacterized protein</fullName>
    </submittedName>
</protein>
<dbReference type="Gene3D" id="3.20.190.10">
    <property type="entry name" value="MutM-like, N-terminal"/>
    <property type="match status" value="1"/>
</dbReference>
<comment type="caution">
    <text evidence="1">The sequence shown here is derived from an EMBL/GenBank/DDBJ whole genome shotgun (WGS) entry which is preliminary data.</text>
</comment>
<dbReference type="Proteomes" id="UP001497623">
    <property type="component" value="Unassembled WGS sequence"/>
</dbReference>
<dbReference type="PANTHER" id="PTHR22993">
    <property type="entry name" value="FORMAMIDOPYRIMIDINE-DNA GLYCOSYLASE"/>
    <property type="match status" value="1"/>
</dbReference>
<reference evidence="1 2" key="1">
    <citation type="submission" date="2024-05" db="EMBL/GenBank/DDBJ databases">
        <authorList>
            <person name="Wallberg A."/>
        </authorList>
    </citation>
    <scope>NUCLEOTIDE SEQUENCE [LARGE SCALE GENOMIC DNA]</scope>
</reference>
<dbReference type="SUPFAM" id="SSF46946">
    <property type="entry name" value="S13-like H2TH domain"/>
    <property type="match status" value="1"/>
</dbReference>
<gene>
    <name evidence="1" type="ORF">MNOR_LOCUS41860</name>
</gene>
<dbReference type="InterPro" id="IPR010979">
    <property type="entry name" value="Ribosomal_uS13-like_H2TH"/>
</dbReference>
<accession>A0AAV2T098</accession>
<dbReference type="PANTHER" id="PTHR22993:SF27">
    <property type="entry name" value="ENDONUCLEASE 8-LIKE 1"/>
    <property type="match status" value="1"/>
</dbReference>
<dbReference type="EMBL" id="CAXKWB010175054">
    <property type="protein sequence ID" value="CAL4252608.1"/>
    <property type="molecule type" value="Genomic_DNA"/>
</dbReference>
<evidence type="ECO:0000313" key="1">
    <source>
        <dbReference type="EMBL" id="CAL4252608.1"/>
    </source>
</evidence>
<proteinExistence type="predicted"/>
<dbReference type="GO" id="GO:0003676">
    <property type="term" value="F:nucleic acid binding"/>
    <property type="evidence" value="ECO:0007669"/>
    <property type="project" value="InterPro"/>
</dbReference>
<dbReference type="GO" id="GO:0019104">
    <property type="term" value="F:DNA N-glycosylase activity"/>
    <property type="evidence" value="ECO:0007669"/>
    <property type="project" value="TreeGrafter"/>
</dbReference>
<name>A0AAV2T098_MEGNR</name>